<accession>C4V6Z1</accession>
<dbReference type="Proteomes" id="UP000009082">
    <property type="component" value="Unassembled WGS sequence"/>
</dbReference>
<name>C4V6Z1_VAIC1</name>
<protein>
    <recommendedName>
        <fullName evidence="2">Importin N-terminal domain-containing protein</fullName>
    </recommendedName>
</protein>
<dbReference type="PROSITE" id="PS50166">
    <property type="entry name" value="IMPORTIN_B_NT"/>
    <property type="match status" value="1"/>
</dbReference>
<dbReference type="AlphaFoldDB" id="C4V6Z1"/>
<dbReference type="OrthoDB" id="10263328at2759"/>
<evidence type="ECO:0000256" key="1">
    <source>
        <dbReference type="ARBA" id="ARBA00022737"/>
    </source>
</evidence>
<dbReference type="VEuPathDB" id="MicrosporidiaDB:NCER_100194"/>
<reference evidence="4" key="1">
    <citation type="journal article" date="2009" name="PLoS Pathog.">
        <title>Genomic analyses of the microsporidian Nosema ceranae, an emergent pathogen of honey bees.</title>
        <authorList>
            <person name="Cornman R.S."/>
            <person name="Chen Y.P."/>
            <person name="Schatz M.C."/>
            <person name="Street C."/>
            <person name="Zhao Y."/>
            <person name="Desany B."/>
            <person name="Egholm M."/>
            <person name="Hutchison S."/>
            <person name="Pettis J.S."/>
            <person name="Lipkin W.I."/>
            <person name="Evans J.D."/>
        </authorList>
    </citation>
    <scope>NUCLEOTIDE SEQUENCE [LARGE SCALE GENOMIC DNA]</scope>
    <source>
        <strain evidence="4">BRL01</strain>
    </source>
</reference>
<sequence>MEMERQEIEKCLYNALNPNDAIRREAEMRITDFQSKDYCSFVQNVVSIFKDINSSMELKMLSGIILKNSLHSSDAKIQDLYEQKWSAIDNNTREYIKKQIIECFGNTNEKIANLAGSALGYIARIELSLNLYFDFFDVMVQVMQDDLKASAVYEAVSTCCATLTNETLFNFKMFLNTIFNICMMKLENPQTSANIKEVALKCTMNCFKTLQDVFNNENAVIRFLNSIAMSTTTDASLTPKALICLNKFVFLNYNLIENKIPDIITFFNNFWTLPSEEVLVQVIEFWTILAEIKEINFIEEYLEFLLPHVLRLMKKNEDYVDLKWNAHKASAYLLETISETYGSKILFNNLVFNYIESELNSGDKIRIDTGAIVLGSVIVKECDQQLVNFIKILISYMKDPITEESCLWCLAKICETNFYAVVEHLAFLLNQTCEIIISKSPSSTTAAWILNSIFISLNFVKQKKIYSTKFSLETQQALKECAFKQIREHFTEILKVLIAANENVSLENSTLRVALFAAMAEQIRFTEPEYYELLDNVIVYCQNKIVECVEALNKASASHIPIIEDILSNYIILSEVVIGKRSKDSASFLLPVYISVLKSKPSSAIGEVYIAVTSNIHDFSNFLEEFVPFIARDLGCLDSFILKSAINLIGFMANSIQKNFFHLSTQLIPLLIQNLSSKLISKQVKTQILSVFGDIAISLENNFEQYIDMSMMIFMQIINLEKASDPNYVDDLRDNVIQMFNCILFATCKSNKLREVIYKLVEGIKKLLADENSEETLTSIATLITDLKAVYGLHYDLNGKWVEDFYNQYITSKNPALRNAVQKIYN</sequence>
<evidence type="ECO:0000259" key="2">
    <source>
        <dbReference type="PROSITE" id="PS50166"/>
    </source>
</evidence>
<dbReference type="InParanoid" id="C4V6Z1"/>
<dbReference type="STRING" id="578460.C4V6Z1"/>
<dbReference type="OMA" id="QQYQERW"/>
<dbReference type="GO" id="GO:0006886">
    <property type="term" value="P:intracellular protein transport"/>
    <property type="evidence" value="ECO:0007669"/>
    <property type="project" value="InterPro"/>
</dbReference>
<dbReference type="SMART" id="SM00913">
    <property type="entry name" value="IBN_N"/>
    <property type="match status" value="1"/>
</dbReference>
<dbReference type="Gene3D" id="1.25.10.10">
    <property type="entry name" value="Leucine-rich Repeat Variant"/>
    <property type="match status" value="1"/>
</dbReference>
<dbReference type="SUPFAM" id="SSF48371">
    <property type="entry name" value="ARM repeat"/>
    <property type="match status" value="1"/>
</dbReference>
<evidence type="ECO:0000313" key="4">
    <source>
        <dbReference type="Proteomes" id="UP000009082"/>
    </source>
</evidence>
<dbReference type="InterPro" id="IPR058584">
    <property type="entry name" value="IMB1_TNPO1-like_TPR"/>
</dbReference>
<dbReference type="FunCoup" id="C4V6Z1">
    <property type="interactions" value="325"/>
</dbReference>
<dbReference type="GO" id="GO:0031267">
    <property type="term" value="F:small GTPase binding"/>
    <property type="evidence" value="ECO:0007669"/>
    <property type="project" value="InterPro"/>
</dbReference>
<dbReference type="EMBL" id="ACOL01000007">
    <property type="protein sequence ID" value="EEQ83023.1"/>
    <property type="molecule type" value="Genomic_DNA"/>
</dbReference>
<keyword evidence="1" id="KW-0677">Repeat</keyword>
<dbReference type="Pfam" id="PF03810">
    <property type="entry name" value="IBN_N"/>
    <property type="match status" value="1"/>
</dbReference>
<organism evidence="4">
    <name type="scientific">Vairimorpha ceranae (strain BRL01)</name>
    <name type="common">Microsporidian parasite</name>
    <name type="synonym">Nosema ceranae</name>
    <dbReference type="NCBI Taxonomy" id="578460"/>
    <lineage>
        <taxon>Eukaryota</taxon>
        <taxon>Fungi</taxon>
        <taxon>Fungi incertae sedis</taxon>
        <taxon>Microsporidia</taxon>
        <taxon>Nosematidae</taxon>
        <taxon>Vairimorpha</taxon>
    </lineage>
</organism>
<proteinExistence type="predicted"/>
<gene>
    <name evidence="3" type="ORF">NCER_100194</name>
</gene>
<feature type="domain" description="Importin N-terminal" evidence="2">
    <location>
        <begin position="26"/>
        <end position="106"/>
    </location>
</feature>
<dbReference type="KEGG" id="nce:NCER_100194"/>
<dbReference type="Pfam" id="PF25574">
    <property type="entry name" value="TPR_IMB1"/>
    <property type="match status" value="1"/>
</dbReference>
<dbReference type="InterPro" id="IPR001494">
    <property type="entry name" value="Importin-beta_N"/>
</dbReference>
<dbReference type="HOGENOM" id="CLU_017822_0_0_1"/>
<evidence type="ECO:0000313" key="3">
    <source>
        <dbReference type="EMBL" id="EEQ83023.1"/>
    </source>
</evidence>
<dbReference type="InterPro" id="IPR011989">
    <property type="entry name" value="ARM-like"/>
</dbReference>
<dbReference type="InterPro" id="IPR016024">
    <property type="entry name" value="ARM-type_fold"/>
</dbReference>